<protein>
    <submittedName>
        <fullName evidence="2">Uncharacterized protein</fullName>
    </submittedName>
</protein>
<organism evidence="2 3">
    <name type="scientific">Leptolinea tardivitalis</name>
    <dbReference type="NCBI Taxonomy" id="229920"/>
    <lineage>
        <taxon>Bacteria</taxon>
        <taxon>Bacillati</taxon>
        <taxon>Chloroflexota</taxon>
        <taxon>Anaerolineae</taxon>
        <taxon>Anaerolineales</taxon>
        <taxon>Anaerolineaceae</taxon>
        <taxon>Leptolinea</taxon>
    </lineage>
</organism>
<keyword evidence="1" id="KW-1133">Transmembrane helix</keyword>
<keyword evidence="3" id="KW-1185">Reference proteome</keyword>
<feature type="transmembrane region" description="Helical" evidence="1">
    <location>
        <begin position="9"/>
        <end position="35"/>
    </location>
</feature>
<keyword evidence="1" id="KW-0812">Transmembrane</keyword>
<proteinExistence type="predicted"/>
<name>A0A0P6WKM6_9CHLR</name>
<dbReference type="AlphaFoldDB" id="A0A0P6WKM6"/>
<gene>
    <name evidence="2" type="ORF">ADM99_14255</name>
</gene>
<comment type="caution">
    <text evidence="2">The sequence shown here is derived from an EMBL/GenBank/DDBJ whole genome shotgun (WGS) entry which is preliminary data.</text>
</comment>
<accession>A0A0P6WKM6</accession>
<keyword evidence="1" id="KW-0472">Membrane</keyword>
<dbReference type="STRING" id="229920.ADM99_14255"/>
<evidence type="ECO:0000256" key="1">
    <source>
        <dbReference type="SAM" id="Phobius"/>
    </source>
</evidence>
<dbReference type="Proteomes" id="UP000050430">
    <property type="component" value="Unassembled WGS sequence"/>
</dbReference>
<evidence type="ECO:0000313" key="2">
    <source>
        <dbReference type="EMBL" id="KPL70317.1"/>
    </source>
</evidence>
<dbReference type="EMBL" id="LGCK01000014">
    <property type="protein sequence ID" value="KPL70317.1"/>
    <property type="molecule type" value="Genomic_DNA"/>
</dbReference>
<reference evidence="2 3" key="1">
    <citation type="submission" date="2015-07" db="EMBL/GenBank/DDBJ databases">
        <title>Genome sequence of Leptolinea tardivitalis DSM 16556.</title>
        <authorList>
            <person name="Hemp J."/>
            <person name="Ward L.M."/>
            <person name="Pace L.A."/>
            <person name="Fischer W.W."/>
        </authorList>
    </citation>
    <scope>NUCLEOTIDE SEQUENCE [LARGE SCALE GENOMIC DNA]</scope>
    <source>
        <strain evidence="2 3">YMTK-2</strain>
    </source>
</reference>
<evidence type="ECO:0000313" key="3">
    <source>
        <dbReference type="Proteomes" id="UP000050430"/>
    </source>
</evidence>
<sequence length="403" mass="45485">MADFYIGELFLLFCHAFAYEQALTLVIFLILTLVIQSILNPKEDYMNVYEDKYLREKVNRIIARQKEGKIVIAAHKDGSGLPTREDLGQELTRAAYPYDYAVGKAGFLKYDSELGAYLFVAKSGEKLPPVLANYRPLTLAEAILDVQNRRINIQSGETNVAFTGVQPWKGLYDVLREVNEELERVNAGIVVWKIIPEENNKTRPGERLFPEAVPKLRNGQALAHITGYAYDADHNLAYIGLVGYKTSLESLRVTLMCGKPLQMTQDGVGDFTLIPADKYEQAWQAMPEYTSHHVGFVSRLALPGKWEPEDLSAYLLVFQGTPEPGQELIRLFIERIKEVLEVPILDEWGATLWKQARNRNLVQDLVTGGDCILGARIDLRPGQMDWQELLADLLAQEEISLAI</sequence>